<proteinExistence type="predicted"/>
<dbReference type="PANTHER" id="PTHR36933:SF1">
    <property type="entry name" value="SLL0788 PROTEIN"/>
    <property type="match status" value="1"/>
</dbReference>
<dbReference type="Gene3D" id="1.20.1260.10">
    <property type="match status" value="1"/>
</dbReference>
<organism evidence="3 4">
    <name type="scientific">Brevundimonas mediterranea</name>
    <dbReference type="NCBI Taxonomy" id="74329"/>
    <lineage>
        <taxon>Bacteria</taxon>
        <taxon>Pseudomonadati</taxon>
        <taxon>Pseudomonadota</taxon>
        <taxon>Alphaproteobacteria</taxon>
        <taxon>Caulobacterales</taxon>
        <taxon>Caulobacteraceae</taxon>
        <taxon>Brevundimonas</taxon>
    </lineage>
</organism>
<dbReference type="InterPro" id="IPR005183">
    <property type="entry name" value="DUF305_CopM-like"/>
</dbReference>
<keyword evidence="1" id="KW-0732">Signal</keyword>
<evidence type="ECO:0000313" key="4">
    <source>
        <dbReference type="Proteomes" id="UP000501325"/>
    </source>
</evidence>
<reference evidence="3 4" key="1">
    <citation type="submission" date="2020-01" db="EMBL/GenBank/DDBJ databases">
        <authorList>
            <person name="Wang S."/>
        </authorList>
    </citation>
    <scope>NUCLEOTIDE SEQUENCE [LARGE SCALE GENOMIC DNA]</scope>
    <source>
        <strain evidence="3 4">D151-2-6</strain>
    </source>
</reference>
<gene>
    <name evidence="3" type="ORF">GYM46_02035</name>
</gene>
<dbReference type="KEGG" id="bmed:GYM46_02035"/>
<dbReference type="PANTHER" id="PTHR36933">
    <property type="entry name" value="SLL0788 PROTEIN"/>
    <property type="match status" value="1"/>
</dbReference>
<dbReference type="Pfam" id="PF03713">
    <property type="entry name" value="DUF305"/>
    <property type="match status" value="1"/>
</dbReference>
<dbReference type="InterPro" id="IPR012347">
    <property type="entry name" value="Ferritin-like"/>
</dbReference>
<evidence type="ECO:0000313" key="3">
    <source>
        <dbReference type="EMBL" id="QIH71860.1"/>
    </source>
</evidence>
<evidence type="ECO:0000256" key="1">
    <source>
        <dbReference type="SAM" id="SignalP"/>
    </source>
</evidence>
<protein>
    <submittedName>
        <fullName evidence="3">DUF305 domain-containing protein</fullName>
    </submittedName>
</protein>
<accession>A0AB37E3T2</accession>
<name>A0AB37E3T2_9CAUL</name>
<dbReference type="AlphaFoldDB" id="A0AB37E3T2"/>
<feature type="signal peptide" evidence="1">
    <location>
        <begin position="1"/>
        <end position="21"/>
    </location>
</feature>
<dbReference type="RefSeq" id="WP_008259726.1">
    <property type="nucleotide sequence ID" value="NZ_CP048751.1"/>
</dbReference>
<dbReference type="EMBL" id="CP048751">
    <property type="protein sequence ID" value="QIH71860.1"/>
    <property type="molecule type" value="Genomic_DNA"/>
</dbReference>
<sequence length="141" mass="14323">MKRISLVLAACALATACSPQAEEPAVAAPEAAAAADAHGGMEGGMAAPAPGDSVATQGYKASMNTMMEAMPPFTGDADIDFMTQMRGHHVAAVSMARVELAQGKDAQARNLAQAVISAQEREITLIDAWLAQKGASATPAA</sequence>
<feature type="chain" id="PRO_5044290026" evidence="1">
    <location>
        <begin position="22"/>
        <end position="141"/>
    </location>
</feature>
<feature type="domain" description="DUF305" evidence="2">
    <location>
        <begin position="59"/>
        <end position="130"/>
    </location>
</feature>
<dbReference type="Proteomes" id="UP000501325">
    <property type="component" value="Chromosome"/>
</dbReference>
<dbReference type="PROSITE" id="PS51257">
    <property type="entry name" value="PROKAR_LIPOPROTEIN"/>
    <property type="match status" value="1"/>
</dbReference>
<evidence type="ECO:0000259" key="2">
    <source>
        <dbReference type="Pfam" id="PF03713"/>
    </source>
</evidence>